<dbReference type="Proteomes" id="UP001386955">
    <property type="component" value="Unassembled WGS sequence"/>
</dbReference>
<organism evidence="1 2">
    <name type="scientific">Psophocarpus tetragonolobus</name>
    <name type="common">Winged bean</name>
    <name type="synonym">Dolichos tetragonolobus</name>
    <dbReference type="NCBI Taxonomy" id="3891"/>
    <lineage>
        <taxon>Eukaryota</taxon>
        <taxon>Viridiplantae</taxon>
        <taxon>Streptophyta</taxon>
        <taxon>Embryophyta</taxon>
        <taxon>Tracheophyta</taxon>
        <taxon>Spermatophyta</taxon>
        <taxon>Magnoliopsida</taxon>
        <taxon>eudicotyledons</taxon>
        <taxon>Gunneridae</taxon>
        <taxon>Pentapetalae</taxon>
        <taxon>rosids</taxon>
        <taxon>fabids</taxon>
        <taxon>Fabales</taxon>
        <taxon>Fabaceae</taxon>
        <taxon>Papilionoideae</taxon>
        <taxon>50 kb inversion clade</taxon>
        <taxon>NPAAA clade</taxon>
        <taxon>indigoferoid/millettioid clade</taxon>
        <taxon>Phaseoleae</taxon>
        <taxon>Psophocarpus</taxon>
    </lineage>
</organism>
<dbReference type="EMBL" id="JAYMYS010000003">
    <property type="protein sequence ID" value="KAK7399902.1"/>
    <property type="molecule type" value="Genomic_DNA"/>
</dbReference>
<reference evidence="1 2" key="1">
    <citation type="submission" date="2024-01" db="EMBL/GenBank/DDBJ databases">
        <title>The genomes of 5 underutilized Papilionoideae crops provide insights into root nodulation and disease resistanc.</title>
        <authorList>
            <person name="Jiang F."/>
        </authorList>
    </citation>
    <scope>NUCLEOTIDE SEQUENCE [LARGE SCALE GENOMIC DNA]</scope>
    <source>
        <strain evidence="1">DUOXIRENSHENG_FW03</strain>
        <tissue evidence="1">Leaves</tissue>
    </source>
</reference>
<proteinExistence type="predicted"/>
<protein>
    <submittedName>
        <fullName evidence="1">Uncharacterized protein</fullName>
    </submittedName>
</protein>
<accession>A0AAN9SMI0</accession>
<gene>
    <name evidence="1" type="ORF">VNO78_11097</name>
</gene>
<dbReference type="AlphaFoldDB" id="A0AAN9SMI0"/>
<comment type="caution">
    <text evidence="1">The sequence shown here is derived from an EMBL/GenBank/DDBJ whole genome shotgun (WGS) entry which is preliminary data.</text>
</comment>
<evidence type="ECO:0000313" key="1">
    <source>
        <dbReference type="EMBL" id="KAK7399902.1"/>
    </source>
</evidence>
<keyword evidence="2" id="KW-1185">Reference proteome</keyword>
<evidence type="ECO:0000313" key="2">
    <source>
        <dbReference type="Proteomes" id="UP001386955"/>
    </source>
</evidence>
<sequence length="81" mass="9254">MNGFLSIDKFMFLWVEHKGGQCLKALCLNIIIFEDSFIWSPLIGASCTIIWKRFTLKQCFATPPPCIGTTSPRESEHIYIV</sequence>
<name>A0AAN9SMI0_PSOTE</name>